<dbReference type="Proteomes" id="UP001314205">
    <property type="component" value="Unassembled WGS sequence"/>
</dbReference>
<evidence type="ECO:0000313" key="3">
    <source>
        <dbReference type="EMBL" id="CAK1586899.1"/>
    </source>
</evidence>
<dbReference type="GO" id="GO:0005912">
    <property type="term" value="C:adherens junction"/>
    <property type="evidence" value="ECO:0007669"/>
    <property type="project" value="TreeGrafter"/>
</dbReference>
<reference evidence="3 4" key="1">
    <citation type="submission" date="2023-11" db="EMBL/GenBank/DDBJ databases">
        <authorList>
            <person name="Hedman E."/>
            <person name="Englund M."/>
            <person name="Stromberg M."/>
            <person name="Nyberg Akerstrom W."/>
            <person name="Nylinder S."/>
            <person name="Jareborg N."/>
            <person name="Kallberg Y."/>
            <person name="Kronander E."/>
        </authorList>
    </citation>
    <scope>NUCLEOTIDE SEQUENCE [LARGE SCALE GENOMIC DNA]</scope>
</reference>
<dbReference type="Gene3D" id="1.20.120.810">
    <property type="entry name" value="Vinculin, Vh2 four-helix bundle"/>
    <property type="match status" value="1"/>
</dbReference>
<dbReference type="GO" id="GO:0051015">
    <property type="term" value="F:actin filament binding"/>
    <property type="evidence" value="ECO:0007669"/>
    <property type="project" value="TreeGrafter"/>
</dbReference>
<dbReference type="PANTHER" id="PTHR18914:SF33">
    <property type="entry name" value="RE47911P-RELATED"/>
    <property type="match status" value="1"/>
</dbReference>
<dbReference type="PANTHER" id="PTHR18914">
    <property type="entry name" value="ALPHA CATENIN"/>
    <property type="match status" value="1"/>
</dbReference>
<dbReference type="GO" id="GO:0008013">
    <property type="term" value="F:beta-catenin binding"/>
    <property type="evidence" value="ECO:0007669"/>
    <property type="project" value="TreeGrafter"/>
</dbReference>
<dbReference type="GO" id="GO:0007349">
    <property type="term" value="P:cellularization"/>
    <property type="evidence" value="ECO:0007669"/>
    <property type="project" value="InterPro"/>
</dbReference>
<dbReference type="EMBL" id="CAVLGL010000081">
    <property type="protein sequence ID" value="CAK1586899.1"/>
    <property type="molecule type" value="Genomic_DNA"/>
</dbReference>
<comment type="caution">
    <text evidence="3">The sequence shown here is derived from an EMBL/GenBank/DDBJ whole genome shotgun (WGS) entry which is preliminary data.</text>
</comment>
<dbReference type="GO" id="GO:0098609">
    <property type="term" value="P:cell-cell adhesion"/>
    <property type="evidence" value="ECO:0007669"/>
    <property type="project" value="TreeGrafter"/>
</dbReference>
<sequence length="793" mass="90996">MESHTLNLNFELPKDDIAATKSLLEIFLTKLYPFLQKIGDNIQSFIKDDNNLRDNAMNIQNVFILCVSQINKSYLTIIDVLKMEHHMHILLQESRQCTLERLSWCCSRLVSIEQKLNAMHNKEMYESCLDELIFESPKYFVNWIDQTFDVLKTLPDLASDDRSKGSQELTDYWKDDMVDCVSSLHTSIDELLLSAMTLCRYCLPADQPVIKARCQVVLRETKALLSEIIEGDINTVFEDKKVPLKLPIRPSNINVLIDVLKDVLYVLETNTNTALLALLVHCFSYSVSPVNVLKEHYVGSNKGICECVKSHDETTETCTFVKEFDLYNERLMQIGLFAVSCSSDNKKILALRSNLASLEALDPHLVPALIMAPESHHSILLMRSWNKEVSEIRDSVFLIVDPAAFADRVRQMMHQKLLEILKEKSYDNNKVCSVINMGCVVYDFFSIYNKYEPDAINEREKLLPLLSDLHKAQLECKVVSDLLSSGNDFVYNIKKTKSIDKNTSIEQMHKRLKLLYTIVNRINVVLHPKENDEFFADEEEGFENNITHTVCVKNHKTYYVNTPKRGQNIQSKSIFVRTTNLRSSSKFPLFKLTNSLKHKKIQNLNFTIELDEVCNASDFKAHSNRDSLTFFYSPLKKRPSLRMAVLNRHKLNIEKETFDESNKNFEENSMMDESLGLQITEVLNQINDLTTTFCARTYQVDSTVQSNEHGNNRIQGISDSELRLNVNDIMNTTVTKHVWNIPINTSGTEPNSSILTSNISQPSNVTTLERLNDLDLVESKLTSLRVMQMETSL</sequence>
<dbReference type="GO" id="GO:0005737">
    <property type="term" value="C:cytoplasm"/>
    <property type="evidence" value="ECO:0007669"/>
    <property type="project" value="UniProtKB-SubCell"/>
</dbReference>
<proteinExistence type="predicted"/>
<protein>
    <recommendedName>
        <fullName evidence="5">Serendipity locus protein alpha</fullName>
    </recommendedName>
</protein>
<keyword evidence="4" id="KW-1185">Reference proteome</keyword>
<evidence type="ECO:0008006" key="5">
    <source>
        <dbReference type="Google" id="ProtNLM"/>
    </source>
</evidence>
<gene>
    <name evidence="3" type="ORF">PARMNEM_LOCUS7795</name>
</gene>
<evidence type="ECO:0000256" key="2">
    <source>
        <dbReference type="ARBA" id="ARBA00022490"/>
    </source>
</evidence>
<organism evidence="3 4">
    <name type="scientific">Parnassius mnemosyne</name>
    <name type="common">clouded apollo</name>
    <dbReference type="NCBI Taxonomy" id="213953"/>
    <lineage>
        <taxon>Eukaryota</taxon>
        <taxon>Metazoa</taxon>
        <taxon>Ecdysozoa</taxon>
        <taxon>Arthropoda</taxon>
        <taxon>Hexapoda</taxon>
        <taxon>Insecta</taxon>
        <taxon>Pterygota</taxon>
        <taxon>Neoptera</taxon>
        <taxon>Endopterygota</taxon>
        <taxon>Lepidoptera</taxon>
        <taxon>Glossata</taxon>
        <taxon>Ditrysia</taxon>
        <taxon>Papilionoidea</taxon>
        <taxon>Papilionidae</taxon>
        <taxon>Parnassiinae</taxon>
        <taxon>Parnassini</taxon>
        <taxon>Parnassius</taxon>
        <taxon>Driopa</taxon>
    </lineage>
</organism>
<dbReference type="Pfam" id="PF05482">
    <property type="entry name" value="Serendipity_A"/>
    <property type="match status" value="1"/>
</dbReference>
<name>A0AAV1KYI1_9NEOP</name>
<keyword evidence="2" id="KW-0963">Cytoplasm</keyword>
<accession>A0AAV1KYI1</accession>
<dbReference type="AlphaFoldDB" id="A0AAV1KYI1"/>
<evidence type="ECO:0000313" key="4">
    <source>
        <dbReference type="Proteomes" id="UP001314205"/>
    </source>
</evidence>
<dbReference type="GO" id="GO:0016477">
    <property type="term" value="P:cell migration"/>
    <property type="evidence" value="ECO:0007669"/>
    <property type="project" value="TreeGrafter"/>
</dbReference>
<evidence type="ECO:0000256" key="1">
    <source>
        <dbReference type="ARBA" id="ARBA00004496"/>
    </source>
</evidence>
<dbReference type="InterPro" id="IPR008837">
    <property type="entry name" value="Serendipity_A"/>
</dbReference>
<dbReference type="GO" id="GO:0016342">
    <property type="term" value="C:catenin complex"/>
    <property type="evidence" value="ECO:0007669"/>
    <property type="project" value="TreeGrafter"/>
</dbReference>
<comment type="subcellular location">
    <subcellularLocation>
        <location evidence="1">Cytoplasm</location>
    </subcellularLocation>
</comment>